<dbReference type="VEuPathDB" id="FungiDB:YALI1_F05979g"/>
<dbReference type="Proteomes" id="UP000182444">
    <property type="component" value="Chromosome 1F"/>
</dbReference>
<dbReference type="SUPFAM" id="SSF50249">
    <property type="entry name" value="Nucleic acid-binding proteins"/>
    <property type="match status" value="1"/>
</dbReference>
<dbReference type="KEGG" id="yli:2907709"/>
<comment type="subcellular location">
    <subcellularLocation>
        <location evidence="1">Nucleus</location>
    </subcellularLocation>
</comment>
<dbReference type="RefSeq" id="XP_504973.2">
    <property type="nucleotide sequence ID" value="XM_504973.3"/>
</dbReference>
<dbReference type="GO" id="GO:0006260">
    <property type="term" value="P:DNA replication"/>
    <property type="evidence" value="ECO:0007669"/>
    <property type="project" value="TreeGrafter"/>
</dbReference>
<reference evidence="4 5" key="1">
    <citation type="journal article" date="2016" name="PLoS ONE">
        <title>Sequence Assembly of Yarrowia lipolytica Strain W29/CLIB89 Shows Transposable Element Diversity.</title>
        <authorList>
            <person name="Magnan C."/>
            <person name="Yu J."/>
            <person name="Chang I."/>
            <person name="Jahn E."/>
            <person name="Kanomata Y."/>
            <person name="Wu J."/>
            <person name="Zeller M."/>
            <person name="Oakes M."/>
            <person name="Baldi P."/>
            <person name="Sandmeyer S."/>
        </authorList>
    </citation>
    <scope>NUCLEOTIDE SEQUENCE [LARGE SCALE GENOMIC DNA]</scope>
    <source>
        <strain evidence="5">CLIB89(W29)</strain>
    </source>
</reference>
<dbReference type="VEuPathDB" id="FungiDB:YALI0_F03993g"/>
<dbReference type="GO" id="GO:0006289">
    <property type="term" value="P:nucleotide-excision repair"/>
    <property type="evidence" value="ECO:0007669"/>
    <property type="project" value="TreeGrafter"/>
</dbReference>
<gene>
    <name evidence="4" type="ORF">YALI1_F05979g</name>
</gene>
<protein>
    <submittedName>
        <fullName evidence="4">Uncharacterized protein</fullName>
    </submittedName>
</protein>
<dbReference type="GO" id="GO:0000724">
    <property type="term" value="P:double-strand break repair via homologous recombination"/>
    <property type="evidence" value="ECO:0007669"/>
    <property type="project" value="TreeGrafter"/>
</dbReference>
<dbReference type="GO" id="GO:0003697">
    <property type="term" value="F:single-stranded DNA binding"/>
    <property type="evidence" value="ECO:0007669"/>
    <property type="project" value="TreeGrafter"/>
</dbReference>
<name>A0A1D8NLY5_YARLL</name>
<evidence type="ECO:0000313" key="5">
    <source>
        <dbReference type="Proteomes" id="UP000182444"/>
    </source>
</evidence>
<dbReference type="GO" id="GO:0000781">
    <property type="term" value="C:chromosome, telomeric region"/>
    <property type="evidence" value="ECO:0007669"/>
    <property type="project" value="TreeGrafter"/>
</dbReference>
<evidence type="ECO:0000313" key="4">
    <source>
        <dbReference type="EMBL" id="AOW06628.1"/>
    </source>
</evidence>
<dbReference type="GO" id="GO:0035861">
    <property type="term" value="C:site of double-strand break"/>
    <property type="evidence" value="ECO:0007669"/>
    <property type="project" value="TreeGrafter"/>
</dbReference>
<dbReference type="PANTHER" id="PTHR13989:SF16">
    <property type="entry name" value="REPLICATION PROTEIN A2"/>
    <property type="match status" value="1"/>
</dbReference>
<keyword evidence="3" id="KW-0539">Nucleus</keyword>
<dbReference type="AlphaFoldDB" id="A0A1D8NLY5"/>
<sequence>MLNLFCYLTNSDYDGGFTFDSQGGSQKPANSGSVIPVTLKQLNDAFNNSPPAGALQIDGVPSQHVALCGKIILLESKPSFFMLTVDDGTGSTDVRLFRKGTEDDENSELTVKEGDYISCVAALKSFNNKWMVNSSGVAAVTDFNHVIFHQMQSLQTHLKATGAKPSGGADGVKSESKSGADLFVADNSNDALFEIVRELTVMCPDGVPTEQIASVAKMSVDESRDKLQELITEGRVMECMDNHYMCIA</sequence>
<organism evidence="4 5">
    <name type="scientific">Yarrowia lipolytica</name>
    <name type="common">Candida lipolytica</name>
    <dbReference type="NCBI Taxonomy" id="4952"/>
    <lineage>
        <taxon>Eukaryota</taxon>
        <taxon>Fungi</taxon>
        <taxon>Dikarya</taxon>
        <taxon>Ascomycota</taxon>
        <taxon>Saccharomycotina</taxon>
        <taxon>Dipodascomycetes</taxon>
        <taxon>Dipodascales</taxon>
        <taxon>Dipodascales incertae sedis</taxon>
        <taxon>Yarrowia</taxon>
    </lineage>
</organism>
<dbReference type="InterPro" id="IPR012340">
    <property type="entry name" value="NA-bd_OB-fold"/>
</dbReference>
<evidence type="ECO:0000256" key="2">
    <source>
        <dbReference type="ARBA" id="ARBA00023125"/>
    </source>
</evidence>
<accession>A0A1D8NLY5</accession>
<dbReference type="eggNOG" id="KOG3108">
    <property type="taxonomic scope" value="Eukaryota"/>
</dbReference>
<dbReference type="PANTHER" id="PTHR13989">
    <property type="entry name" value="REPLICATION PROTEIN A-RELATED"/>
    <property type="match status" value="1"/>
</dbReference>
<evidence type="ECO:0000256" key="1">
    <source>
        <dbReference type="ARBA" id="ARBA00004123"/>
    </source>
</evidence>
<keyword evidence="2" id="KW-0238">DNA-binding</keyword>
<dbReference type="Gene3D" id="2.40.50.140">
    <property type="entry name" value="Nucleic acid-binding proteins"/>
    <property type="match status" value="1"/>
</dbReference>
<dbReference type="EMBL" id="CP017558">
    <property type="protein sequence ID" value="AOW06628.1"/>
    <property type="molecule type" value="Genomic_DNA"/>
</dbReference>
<dbReference type="InterPro" id="IPR040260">
    <property type="entry name" value="RFA2-like"/>
</dbReference>
<dbReference type="GO" id="GO:0005662">
    <property type="term" value="C:DNA replication factor A complex"/>
    <property type="evidence" value="ECO:0007669"/>
    <property type="project" value="TreeGrafter"/>
</dbReference>
<dbReference type="GeneID" id="2907709"/>
<evidence type="ECO:0000256" key="3">
    <source>
        <dbReference type="ARBA" id="ARBA00023242"/>
    </source>
</evidence>
<proteinExistence type="predicted"/>